<dbReference type="InParanoid" id="A0A6I8UPT4"/>
<feature type="compositionally biased region" description="Acidic residues" evidence="1">
    <location>
        <begin position="624"/>
        <end position="642"/>
    </location>
</feature>
<feature type="compositionally biased region" description="Low complexity" evidence="1">
    <location>
        <begin position="579"/>
        <end position="591"/>
    </location>
</feature>
<name>A0A6I8UPT4_DROPS</name>
<feature type="compositionally biased region" description="Low complexity" evidence="1">
    <location>
        <begin position="490"/>
        <end position="510"/>
    </location>
</feature>
<keyword evidence="2" id="KW-0732">Signal</keyword>
<dbReference type="KEGG" id="dpo:4801953"/>
<gene>
    <name evidence="4" type="primary">natalisin</name>
</gene>
<feature type="region of interest" description="Disordered" evidence="1">
    <location>
        <begin position="90"/>
        <end position="128"/>
    </location>
</feature>
<evidence type="ECO:0000256" key="1">
    <source>
        <dbReference type="SAM" id="MobiDB-lite"/>
    </source>
</evidence>
<feature type="region of interest" description="Disordered" evidence="1">
    <location>
        <begin position="576"/>
        <end position="642"/>
    </location>
</feature>
<dbReference type="AlphaFoldDB" id="A0A6I8UPT4"/>
<feature type="chain" id="PRO_5026149576" evidence="2">
    <location>
        <begin position="22"/>
        <end position="642"/>
    </location>
</feature>
<feature type="compositionally biased region" description="Basic and acidic residues" evidence="1">
    <location>
        <begin position="98"/>
        <end position="108"/>
    </location>
</feature>
<accession>A0A6I8UPT4</accession>
<reference evidence="3" key="1">
    <citation type="submission" date="2024-06" db="UniProtKB">
        <authorList>
            <consortium name="RefSeq"/>
        </authorList>
    </citation>
    <scope>NUCLEOTIDE SEQUENCE [LARGE SCALE GENOMIC DNA]</scope>
    <source>
        <strain evidence="3">MV2-25</strain>
    </source>
</reference>
<feature type="region of interest" description="Disordered" evidence="1">
    <location>
        <begin position="214"/>
        <end position="245"/>
    </location>
</feature>
<feature type="compositionally biased region" description="Acidic residues" evidence="1">
    <location>
        <begin position="227"/>
        <end position="245"/>
    </location>
</feature>
<feature type="compositionally biased region" description="Polar residues" evidence="1">
    <location>
        <begin position="463"/>
        <end position="486"/>
    </location>
</feature>
<feature type="compositionally biased region" description="Polar residues" evidence="1">
    <location>
        <begin position="605"/>
        <end position="623"/>
    </location>
</feature>
<evidence type="ECO:0000313" key="4">
    <source>
        <dbReference type="RefSeq" id="XP_001358968.4"/>
    </source>
</evidence>
<evidence type="ECO:0000313" key="3">
    <source>
        <dbReference type="Proteomes" id="UP000001819"/>
    </source>
</evidence>
<dbReference type="Proteomes" id="UP000001819">
    <property type="component" value="Chromosome 2"/>
</dbReference>
<feature type="region of interest" description="Disordered" evidence="1">
    <location>
        <begin position="425"/>
        <end position="511"/>
    </location>
</feature>
<keyword evidence="3" id="KW-1185">Reference proteome</keyword>
<protein>
    <submittedName>
        <fullName evidence="4">Uncharacterized protein natalisin</fullName>
    </submittedName>
</protein>
<sequence length="642" mass="72544">MRLTLAWLSVCLAIYCGGGHSHSHGHSHGHGNVVLSLPPSLIAMATEAAALRLQQQHQPQQPRWKKDARVLFDSGNDALRDMLQRQAAASAAGKFSLPHHDHDNDHDNAAQLDGDGDADVEQQPQAADFNRKVLREVDDLGAQTRLRQQSAAQEIAPLQRGMLGLNHASTPHRYWASRCQGRLGPSAKCPQEYYRAMMAARNKDAMARLHMQLSSMQDSDSSASDNSNDDDDLLLDPTDDEEENSSNEVFMLLTGEQDLIKFLHWAMQLLYPFERPEGNRSDSPAEHYHPGMFLWKKLNLSGHLEPPLIVDEPQFVLVRREKLLDGYHLGDETTNEDDPFIPPRGRKHNSPDLNALFNRFETFVPNRGRRDKVKDLFKYDDLFFPNRGKKHRSIFQLDDPFFPNRGKKLQLRDLYKIDDPFFPNRGKRHLTGSTKTPPPSGLWGKLLQQQQQQERKLPDDSDNWPQRMSTHKINGYDQSVKPSMSQVEDAATLASRARARTTPTATATAAEGAQWRRLARGLLQPANRLHSTRSMSANLQQPELGMEMEQLVPHLPLQQQSSVHFIGNPIMPRQQVKPSWLGSESGSASGSLHRFRRSLRPDNAPETQLTRSTNANPQKIDSGSDSDAEWDWDTDDANWSDI</sequence>
<feature type="compositionally biased region" description="Low complexity" evidence="1">
    <location>
        <begin position="214"/>
        <end position="226"/>
    </location>
</feature>
<reference evidence="4" key="2">
    <citation type="submission" date="2025-08" db="UniProtKB">
        <authorList>
            <consortium name="RefSeq"/>
        </authorList>
    </citation>
    <scope>IDENTIFICATION</scope>
    <source>
        <strain evidence="4">MV-25-SWS-2005</strain>
        <tissue evidence="4">Whole body</tissue>
    </source>
</reference>
<feature type="signal peptide" evidence="2">
    <location>
        <begin position="1"/>
        <end position="21"/>
    </location>
</feature>
<organism evidence="3 4">
    <name type="scientific">Drosophila pseudoobscura pseudoobscura</name>
    <name type="common">Fruit fly</name>
    <dbReference type="NCBI Taxonomy" id="46245"/>
    <lineage>
        <taxon>Eukaryota</taxon>
        <taxon>Metazoa</taxon>
        <taxon>Ecdysozoa</taxon>
        <taxon>Arthropoda</taxon>
        <taxon>Hexapoda</taxon>
        <taxon>Insecta</taxon>
        <taxon>Pterygota</taxon>
        <taxon>Neoptera</taxon>
        <taxon>Endopterygota</taxon>
        <taxon>Diptera</taxon>
        <taxon>Brachycera</taxon>
        <taxon>Muscomorpha</taxon>
        <taxon>Ephydroidea</taxon>
        <taxon>Drosophilidae</taxon>
        <taxon>Drosophila</taxon>
        <taxon>Sophophora</taxon>
    </lineage>
</organism>
<evidence type="ECO:0000256" key="2">
    <source>
        <dbReference type="SAM" id="SignalP"/>
    </source>
</evidence>
<dbReference type="RefSeq" id="XP_001358968.4">
    <property type="nucleotide sequence ID" value="XM_001358931.5"/>
</dbReference>
<proteinExistence type="predicted"/>